<evidence type="ECO:0000313" key="6">
    <source>
        <dbReference type="Proteomes" id="UP000677016"/>
    </source>
</evidence>
<evidence type="ECO:0000259" key="4">
    <source>
        <dbReference type="Pfam" id="PF03816"/>
    </source>
</evidence>
<dbReference type="NCBIfam" id="TIGR00350">
    <property type="entry name" value="lytR_cpsA_psr"/>
    <property type="match status" value="1"/>
</dbReference>
<dbReference type="InterPro" id="IPR004474">
    <property type="entry name" value="LytR_CpsA_psr"/>
</dbReference>
<evidence type="ECO:0000313" key="5">
    <source>
        <dbReference type="EMBL" id="MBR7741903.1"/>
    </source>
</evidence>
<keyword evidence="6" id="KW-1185">Reference proteome</keyword>
<keyword evidence="3" id="KW-0812">Transmembrane</keyword>
<organism evidence="5 6">
    <name type="scientific">Phycicoccus avicenniae</name>
    <dbReference type="NCBI Taxonomy" id="2828860"/>
    <lineage>
        <taxon>Bacteria</taxon>
        <taxon>Bacillati</taxon>
        <taxon>Actinomycetota</taxon>
        <taxon>Actinomycetes</taxon>
        <taxon>Micrococcales</taxon>
        <taxon>Intrasporangiaceae</taxon>
        <taxon>Phycicoccus</taxon>
    </lineage>
</organism>
<dbReference type="EMBL" id="JAGSNF010000001">
    <property type="protein sequence ID" value="MBR7741903.1"/>
    <property type="molecule type" value="Genomic_DNA"/>
</dbReference>
<evidence type="ECO:0000256" key="3">
    <source>
        <dbReference type="SAM" id="Phobius"/>
    </source>
</evidence>
<sequence>MRSGVLPHERGGGPYTVRVTQHHDLLDGVGSGDDDSDHDGPRPGRRRRRRVLVVILSVVALVLAAVVGYIGFLGFTVSNNVSQEELLPEPAPIVKEDGTEVEVPETGTGTNFLVLGSDTRGSDRGRSDVIVLVHIPEDPESVQMIHFPRDLYVSIPGHGKNKINAAYAFGGAPLLVETMQNLLGVRIDHVARTDFEGFKRMTDAVGGVRVYAEEGNSAGGNGGAAIVEGWNELDGEQALAFVRERYELSEGDISRGRRQLAVIKALLLEATSRDTITNPVKVARFTDAATENLVVDQNLTAGDMRDYALELRGIRSGDVVFATAPYSGFAMDPVAGSIDVVDEAGMESLGEALRTDTMDEYLDVFVTP</sequence>
<accession>A0A941D696</accession>
<comment type="caution">
    <text evidence="5">The sequence shown here is derived from an EMBL/GenBank/DDBJ whole genome shotgun (WGS) entry which is preliminary data.</text>
</comment>
<name>A0A941D696_9MICO</name>
<dbReference type="Pfam" id="PF03816">
    <property type="entry name" value="LytR_cpsA_psr"/>
    <property type="match status" value="1"/>
</dbReference>
<keyword evidence="3" id="KW-1133">Transmembrane helix</keyword>
<dbReference type="PANTHER" id="PTHR33392:SF6">
    <property type="entry name" value="POLYISOPRENYL-TEICHOIC ACID--PEPTIDOGLYCAN TEICHOIC ACID TRANSFERASE TAGU"/>
    <property type="match status" value="1"/>
</dbReference>
<gene>
    <name evidence="5" type="ORF">KC207_01175</name>
</gene>
<evidence type="ECO:0000256" key="2">
    <source>
        <dbReference type="SAM" id="MobiDB-lite"/>
    </source>
</evidence>
<feature type="domain" description="Cell envelope-related transcriptional attenuator" evidence="4">
    <location>
        <begin position="126"/>
        <end position="269"/>
    </location>
</feature>
<evidence type="ECO:0000256" key="1">
    <source>
        <dbReference type="ARBA" id="ARBA00006068"/>
    </source>
</evidence>
<keyword evidence="3" id="KW-0472">Membrane</keyword>
<feature type="region of interest" description="Disordered" evidence="2">
    <location>
        <begin position="25"/>
        <end position="44"/>
    </location>
</feature>
<dbReference type="InterPro" id="IPR050922">
    <property type="entry name" value="LytR/CpsA/Psr_CW_biosynth"/>
</dbReference>
<feature type="transmembrane region" description="Helical" evidence="3">
    <location>
        <begin position="51"/>
        <end position="75"/>
    </location>
</feature>
<protein>
    <submittedName>
        <fullName evidence="5">LCP family protein</fullName>
    </submittedName>
</protein>
<dbReference type="AlphaFoldDB" id="A0A941D696"/>
<reference evidence="5" key="1">
    <citation type="submission" date="2021-04" db="EMBL/GenBank/DDBJ databases">
        <title>Phycicoccus avicenniae sp. nov., a novel endophytic actinomycetes isolated from branch of Avicennia mariana.</title>
        <authorList>
            <person name="Tuo L."/>
        </authorList>
    </citation>
    <scope>NUCLEOTIDE SEQUENCE</scope>
    <source>
        <strain evidence="5">BSK3Z-2</strain>
    </source>
</reference>
<comment type="similarity">
    <text evidence="1">Belongs to the LytR/CpsA/Psr (LCP) family.</text>
</comment>
<dbReference type="PANTHER" id="PTHR33392">
    <property type="entry name" value="POLYISOPRENYL-TEICHOIC ACID--PEPTIDOGLYCAN TEICHOIC ACID TRANSFERASE TAGU"/>
    <property type="match status" value="1"/>
</dbReference>
<dbReference type="Proteomes" id="UP000677016">
    <property type="component" value="Unassembled WGS sequence"/>
</dbReference>
<dbReference type="Gene3D" id="3.40.630.190">
    <property type="entry name" value="LCP protein"/>
    <property type="match status" value="1"/>
</dbReference>
<proteinExistence type="inferred from homology"/>